<dbReference type="InterPro" id="IPR006439">
    <property type="entry name" value="HAD-SF_hydro_IA"/>
</dbReference>
<reference evidence="5 6" key="1">
    <citation type="submission" date="2019-04" db="EMBL/GenBank/DDBJ databases">
        <title>Genome sequencing of Clostridium botulinum Groups I-IV and Clostridium butyricum.</title>
        <authorList>
            <person name="Brunt J."/>
            <person name="Van Vliet A.H.M."/>
            <person name="Stringer S.C."/>
            <person name="Carter A.T."/>
            <person name="Peck M.W."/>
        </authorList>
    </citation>
    <scope>NUCLEOTIDE SEQUENCE [LARGE SCALE GENOMIC DNA]</scope>
    <source>
        <strain evidence="5 6">IFR 18/094</strain>
    </source>
</reference>
<dbReference type="Gene3D" id="3.40.50.1000">
    <property type="entry name" value="HAD superfamily/HAD-like"/>
    <property type="match status" value="1"/>
</dbReference>
<dbReference type="NCBIfam" id="TIGR01509">
    <property type="entry name" value="HAD-SF-IA-v3"/>
    <property type="match status" value="1"/>
</dbReference>
<dbReference type="SFLD" id="SFLDG01129">
    <property type="entry name" value="C1.5:_HAD__Beta-PGM__Phosphata"/>
    <property type="match status" value="1"/>
</dbReference>
<comment type="cofactor">
    <cofactor evidence="1">
        <name>Mg(2+)</name>
        <dbReference type="ChEBI" id="CHEBI:18420"/>
    </cofactor>
</comment>
<keyword evidence="4" id="KW-0460">Magnesium</keyword>
<dbReference type="GO" id="GO:0016787">
    <property type="term" value="F:hydrolase activity"/>
    <property type="evidence" value="ECO:0007669"/>
    <property type="project" value="UniProtKB-KW"/>
</dbReference>
<evidence type="ECO:0000313" key="6">
    <source>
        <dbReference type="Proteomes" id="UP000473885"/>
    </source>
</evidence>
<dbReference type="InterPro" id="IPR051600">
    <property type="entry name" value="Beta-PGM-like"/>
</dbReference>
<dbReference type="Pfam" id="PF13419">
    <property type="entry name" value="HAD_2"/>
    <property type="match status" value="1"/>
</dbReference>
<evidence type="ECO:0000256" key="2">
    <source>
        <dbReference type="ARBA" id="ARBA00006171"/>
    </source>
</evidence>
<dbReference type="GO" id="GO:0046872">
    <property type="term" value="F:metal ion binding"/>
    <property type="evidence" value="ECO:0007669"/>
    <property type="project" value="UniProtKB-KW"/>
</dbReference>
<dbReference type="SFLD" id="SFLDS00003">
    <property type="entry name" value="Haloacid_Dehalogenase"/>
    <property type="match status" value="1"/>
</dbReference>
<dbReference type="Proteomes" id="UP000473885">
    <property type="component" value="Unassembled WGS sequence"/>
</dbReference>
<dbReference type="RefSeq" id="WP_163248915.1">
    <property type="nucleotide sequence ID" value="NZ_SXDP01000003.1"/>
</dbReference>
<dbReference type="SFLD" id="SFLDG01135">
    <property type="entry name" value="C1.5.6:_HAD__Beta-PGM__Phospha"/>
    <property type="match status" value="1"/>
</dbReference>
<dbReference type="PANTHER" id="PTHR46193">
    <property type="entry name" value="6-PHOSPHOGLUCONATE PHOSPHATASE"/>
    <property type="match status" value="1"/>
</dbReference>
<gene>
    <name evidence="5" type="ORF">FDF74_05580</name>
</gene>
<comment type="similarity">
    <text evidence="2">Belongs to the HAD-like hydrolase superfamily. CbbY/CbbZ/Gph/YieH family.</text>
</comment>
<dbReference type="SUPFAM" id="SSF56784">
    <property type="entry name" value="HAD-like"/>
    <property type="match status" value="1"/>
</dbReference>
<dbReference type="InterPro" id="IPR023214">
    <property type="entry name" value="HAD_sf"/>
</dbReference>
<dbReference type="Gene3D" id="1.10.150.240">
    <property type="entry name" value="Putative phosphatase, domain 2"/>
    <property type="match status" value="1"/>
</dbReference>
<dbReference type="EMBL" id="SXDP01000003">
    <property type="protein sequence ID" value="NEZ46685.1"/>
    <property type="molecule type" value="Genomic_DNA"/>
</dbReference>
<dbReference type="InterPro" id="IPR036412">
    <property type="entry name" value="HAD-like_sf"/>
</dbReference>
<dbReference type="PANTHER" id="PTHR46193:SF21">
    <property type="entry name" value="SLL1138 PROTEIN"/>
    <property type="match status" value="1"/>
</dbReference>
<dbReference type="InterPro" id="IPR023198">
    <property type="entry name" value="PGP-like_dom2"/>
</dbReference>
<evidence type="ECO:0000313" key="5">
    <source>
        <dbReference type="EMBL" id="NEZ46685.1"/>
    </source>
</evidence>
<accession>A0A6M0R8V7</accession>
<dbReference type="PRINTS" id="PR00413">
    <property type="entry name" value="HADHALOGNASE"/>
</dbReference>
<evidence type="ECO:0000256" key="1">
    <source>
        <dbReference type="ARBA" id="ARBA00001946"/>
    </source>
</evidence>
<comment type="caution">
    <text evidence="5">The sequence shown here is derived from an EMBL/GenBank/DDBJ whole genome shotgun (WGS) entry which is preliminary data.</text>
</comment>
<keyword evidence="5" id="KW-0378">Hydrolase</keyword>
<dbReference type="AlphaFoldDB" id="A0A6M0R8V7"/>
<evidence type="ECO:0000256" key="4">
    <source>
        <dbReference type="ARBA" id="ARBA00022842"/>
    </source>
</evidence>
<keyword evidence="3" id="KW-0479">Metal-binding</keyword>
<sequence>MLKSIIFDMDGVIIDTEPLSYKASKILVGNYNKEYTYGFHKTCMGRSMFEVMKMTKDHYNLPGEVYELLEERNKVYSKIAMEESKPIDGIFQLLDYIKVHNIDCAVVTGSDKKIAEAMLNKLGIIEYFKFILSGDEMEKSKPDPWPYNEAMKRLRSNSSESIILEDSINGIKAALAAGCRVIAVNSIWEDKSEKGIISFEKDLGAVHKIIEDLII</sequence>
<name>A0A6M0R8V7_9CLOT</name>
<dbReference type="InterPro" id="IPR041492">
    <property type="entry name" value="HAD_2"/>
</dbReference>
<evidence type="ECO:0000256" key="3">
    <source>
        <dbReference type="ARBA" id="ARBA00022723"/>
    </source>
</evidence>
<keyword evidence="6" id="KW-1185">Reference proteome</keyword>
<proteinExistence type="inferred from homology"/>
<protein>
    <submittedName>
        <fullName evidence="5">HAD family hydrolase</fullName>
    </submittedName>
</protein>
<organism evidence="5 6">
    <name type="scientific">Clostridium niameyense</name>
    <dbReference type="NCBI Taxonomy" id="1622073"/>
    <lineage>
        <taxon>Bacteria</taxon>
        <taxon>Bacillati</taxon>
        <taxon>Bacillota</taxon>
        <taxon>Clostridia</taxon>
        <taxon>Eubacteriales</taxon>
        <taxon>Clostridiaceae</taxon>
        <taxon>Clostridium</taxon>
    </lineage>
</organism>